<dbReference type="InterPro" id="IPR018044">
    <property type="entry name" value="Peptidase_S11"/>
</dbReference>
<proteinExistence type="inferred from homology"/>
<protein>
    <recommendedName>
        <fullName evidence="4">serine-type D-Ala-D-Ala carboxypeptidase</fullName>
        <ecNumber evidence="4">3.4.16.4</ecNumber>
    </recommendedName>
</protein>
<gene>
    <name evidence="16" type="ORF">EC580_03805</name>
</gene>
<feature type="signal peptide" evidence="14">
    <location>
        <begin position="1"/>
        <end position="25"/>
    </location>
</feature>
<evidence type="ECO:0000313" key="16">
    <source>
        <dbReference type="EMBL" id="RNF67716.1"/>
    </source>
</evidence>
<dbReference type="SUPFAM" id="SSF56601">
    <property type="entry name" value="beta-lactamase/transpeptidase-like"/>
    <property type="match status" value="1"/>
</dbReference>
<dbReference type="GO" id="GO:0009252">
    <property type="term" value="P:peptidoglycan biosynthetic process"/>
    <property type="evidence" value="ECO:0007669"/>
    <property type="project" value="UniProtKB-UniPathway"/>
</dbReference>
<evidence type="ECO:0000256" key="2">
    <source>
        <dbReference type="ARBA" id="ARBA00004752"/>
    </source>
</evidence>
<feature type="chain" id="PRO_5018137876" description="serine-type D-Ala-D-Ala carboxypeptidase" evidence="14">
    <location>
        <begin position="26"/>
        <end position="392"/>
    </location>
</feature>
<evidence type="ECO:0000256" key="8">
    <source>
        <dbReference type="ARBA" id="ARBA00022801"/>
    </source>
</evidence>
<dbReference type="EMBL" id="RIZI01000130">
    <property type="protein sequence ID" value="RNF67716.1"/>
    <property type="molecule type" value="Genomic_DNA"/>
</dbReference>
<dbReference type="GO" id="GO:0009002">
    <property type="term" value="F:serine-type D-Ala-D-Ala carboxypeptidase activity"/>
    <property type="evidence" value="ECO:0007669"/>
    <property type="project" value="UniProtKB-EC"/>
</dbReference>
<evidence type="ECO:0000256" key="10">
    <source>
        <dbReference type="ARBA" id="ARBA00022984"/>
    </source>
</evidence>
<comment type="function">
    <text evidence="1">Removes C-terminal D-alanyl residues from sugar-peptide cell wall precursors.</text>
</comment>
<dbReference type="InterPro" id="IPR012338">
    <property type="entry name" value="Beta-lactam/transpept-like"/>
</dbReference>
<keyword evidence="9" id="KW-0133">Cell shape</keyword>
<comment type="pathway">
    <text evidence="2">Cell wall biogenesis; peptidoglycan biosynthesis.</text>
</comment>
<dbReference type="Gene3D" id="3.40.710.10">
    <property type="entry name" value="DD-peptidase/beta-lactamase superfamily"/>
    <property type="match status" value="1"/>
</dbReference>
<dbReference type="OrthoDB" id="9791132at2"/>
<comment type="caution">
    <text evidence="16">The sequence shown here is derived from an EMBL/GenBank/DDBJ whole genome shotgun (WGS) entry which is preliminary data.</text>
</comment>
<keyword evidence="11" id="KW-0961">Cell wall biogenesis/degradation</keyword>
<dbReference type="PANTHER" id="PTHR21581">
    <property type="entry name" value="D-ALANYL-D-ALANINE CARBOXYPEPTIDASE"/>
    <property type="match status" value="1"/>
</dbReference>
<dbReference type="GO" id="GO:0006508">
    <property type="term" value="P:proteolysis"/>
    <property type="evidence" value="ECO:0007669"/>
    <property type="project" value="UniProtKB-KW"/>
</dbReference>
<accession>A0A3M8RH74</accession>
<evidence type="ECO:0000256" key="3">
    <source>
        <dbReference type="ARBA" id="ARBA00007164"/>
    </source>
</evidence>
<keyword evidence="8" id="KW-0378">Hydrolase</keyword>
<name>A0A3M8RH74_9PROT</name>
<evidence type="ECO:0000256" key="6">
    <source>
        <dbReference type="ARBA" id="ARBA00022670"/>
    </source>
</evidence>
<dbReference type="RefSeq" id="WP_123102338.1">
    <property type="nucleotide sequence ID" value="NZ_CP127527.1"/>
</dbReference>
<reference evidence="16" key="1">
    <citation type="submission" date="2018-10" db="EMBL/GenBank/DDBJ databases">
        <title>Acidithiobacillus sulfuriphilus sp. nov.: an extremely acidophilic sulfur-oxidizing chemolithotroph isolated from a neutral pH environment.</title>
        <authorList>
            <person name="Falagan C."/>
            <person name="Moya-Beltran A."/>
            <person name="Quatrini R."/>
            <person name="Johnson D.B."/>
        </authorList>
    </citation>
    <scope>NUCLEOTIDE SEQUENCE [LARGE SCALE GENOMIC DNA]</scope>
    <source>
        <strain evidence="16">CJ-2</strain>
    </source>
</reference>
<dbReference type="GO" id="GO:0008360">
    <property type="term" value="P:regulation of cell shape"/>
    <property type="evidence" value="ECO:0007669"/>
    <property type="project" value="UniProtKB-KW"/>
</dbReference>
<dbReference type="Gene3D" id="2.60.410.10">
    <property type="entry name" value="D-Ala-D-Ala carboxypeptidase, C-terminal domain"/>
    <property type="match status" value="1"/>
</dbReference>
<keyword evidence="6" id="KW-0645">Protease</keyword>
<evidence type="ECO:0000256" key="12">
    <source>
        <dbReference type="ARBA" id="ARBA00034000"/>
    </source>
</evidence>
<evidence type="ECO:0000259" key="15">
    <source>
        <dbReference type="SMART" id="SM00936"/>
    </source>
</evidence>
<dbReference type="GO" id="GO:0071555">
    <property type="term" value="P:cell wall organization"/>
    <property type="evidence" value="ECO:0007669"/>
    <property type="project" value="UniProtKB-KW"/>
</dbReference>
<evidence type="ECO:0000256" key="7">
    <source>
        <dbReference type="ARBA" id="ARBA00022729"/>
    </source>
</evidence>
<dbReference type="EC" id="3.4.16.4" evidence="4"/>
<evidence type="ECO:0000256" key="5">
    <source>
        <dbReference type="ARBA" id="ARBA00022645"/>
    </source>
</evidence>
<keyword evidence="10" id="KW-0573">Peptidoglycan synthesis</keyword>
<evidence type="ECO:0000256" key="13">
    <source>
        <dbReference type="RuleBase" id="RU004016"/>
    </source>
</evidence>
<dbReference type="InterPro" id="IPR015956">
    <property type="entry name" value="Peniciliin-bd_prot_C_sf"/>
</dbReference>
<keyword evidence="5 16" id="KW-0121">Carboxypeptidase</keyword>
<comment type="similarity">
    <text evidence="3 13">Belongs to the peptidase S11 family.</text>
</comment>
<evidence type="ECO:0000256" key="4">
    <source>
        <dbReference type="ARBA" id="ARBA00012448"/>
    </source>
</evidence>
<evidence type="ECO:0000256" key="14">
    <source>
        <dbReference type="SAM" id="SignalP"/>
    </source>
</evidence>
<dbReference type="SUPFAM" id="SSF69189">
    <property type="entry name" value="Penicillin-binding protein associated domain"/>
    <property type="match status" value="1"/>
</dbReference>
<evidence type="ECO:0000256" key="1">
    <source>
        <dbReference type="ARBA" id="ARBA00003217"/>
    </source>
</evidence>
<dbReference type="InterPro" id="IPR012907">
    <property type="entry name" value="Peptidase_S11_C"/>
</dbReference>
<dbReference type="UniPathway" id="UPA00219"/>
<comment type="catalytic activity">
    <reaction evidence="12">
        <text>Preferential cleavage: (Ac)2-L-Lys-D-Ala-|-D-Ala. Also transpeptidation of peptidyl-alanyl moieties that are N-acyl substituents of D-alanine.</text>
        <dbReference type="EC" id="3.4.16.4"/>
    </reaction>
</comment>
<dbReference type="Pfam" id="PF07943">
    <property type="entry name" value="PBP5_C"/>
    <property type="match status" value="1"/>
</dbReference>
<dbReference type="InterPro" id="IPR001967">
    <property type="entry name" value="Peptidase_S11_N"/>
</dbReference>
<keyword evidence="7 14" id="KW-0732">Signal</keyword>
<sequence>MKGCPISLRYTLVLLLPFALNSARAAALPPLPTLPPPPPMPAPQLAGVQAAVLMDVQSGQVLAAEAPTRELNPSGLVKLMTAYVLHQAEGQGLIHAHQGVPVSASAWHVAGSRMFLQPGKAVDVAQLEDGLLIDGGNDAAIALAQAVAGGVGSFVQLMNHDAQILELTQTRFRNPDGLPQPGQRSSALDLARLSCDLIRSDPGIVRITSQPSYHYNHITQYNWNPLVGRGGVNGLGVGLASRQHWNLDVSATKDGRTLVAVVLGAPSRSAAAAAASTLLHYGWAGWQDRQLYGAGQTVATLHQQDWSPQRLQVMTTAPVTVSIPSNQASAVHAVFVPAPHLQAPLRAGAAVGTLDLRWHGKVLQTAPVSAKNAVEPAGWLTRILHKAEAWLG</sequence>
<dbReference type="PANTHER" id="PTHR21581:SF6">
    <property type="entry name" value="TRAFFICKING PROTEIN PARTICLE COMPLEX SUBUNIT 12"/>
    <property type="match status" value="1"/>
</dbReference>
<dbReference type="PRINTS" id="PR00725">
    <property type="entry name" value="DADACBPTASE1"/>
</dbReference>
<dbReference type="SMART" id="SM00936">
    <property type="entry name" value="PBP5_C"/>
    <property type="match status" value="1"/>
</dbReference>
<dbReference type="InterPro" id="IPR037167">
    <property type="entry name" value="Peptidase_S11_C_sf"/>
</dbReference>
<dbReference type="Pfam" id="PF00768">
    <property type="entry name" value="Peptidase_S11"/>
    <property type="match status" value="1"/>
</dbReference>
<evidence type="ECO:0000256" key="11">
    <source>
        <dbReference type="ARBA" id="ARBA00023316"/>
    </source>
</evidence>
<dbReference type="AlphaFoldDB" id="A0A3M8RH74"/>
<evidence type="ECO:0000256" key="9">
    <source>
        <dbReference type="ARBA" id="ARBA00022960"/>
    </source>
</evidence>
<organism evidence="16">
    <name type="scientific">Acidithiobacillus sulfuriphilus</name>
    <dbReference type="NCBI Taxonomy" id="1867749"/>
    <lineage>
        <taxon>Bacteria</taxon>
        <taxon>Pseudomonadati</taxon>
        <taxon>Pseudomonadota</taxon>
        <taxon>Acidithiobacillia</taxon>
        <taxon>Acidithiobacillales</taxon>
        <taxon>Acidithiobacillaceae</taxon>
        <taxon>Acidithiobacillus</taxon>
    </lineage>
</organism>
<feature type="domain" description="Peptidase S11 D-Ala-D-Ala carboxypeptidase A C-terminal" evidence="15">
    <location>
        <begin position="286"/>
        <end position="376"/>
    </location>
</feature>